<keyword evidence="3" id="KW-1003">Cell membrane</keyword>
<feature type="domain" description="ABC transporter" evidence="8">
    <location>
        <begin position="58"/>
        <end position="288"/>
    </location>
</feature>
<dbReference type="CDD" id="cd03293">
    <property type="entry name" value="ABC_NrtD_SsuB_transporters"/>
    <property type="match status" value="1"/>
</dbReference>
<evidence type="ECO:0000256" key="3">
    <source>
        <dbReference type="ARBA" id="ARBA00022475"/>
    </source>
</evidence>
<dbReference type="GO" id="GO:0016887">
    <property type="term" value="F:ATP hydrolysis activity"/>
    <property type="evidence" value="ECO:0007669"/>
    <property type="project" value="InterPro"/>
</dbReference>
<evidence type="ECO:0000256" key="1">
    <source>
        <dbReference type="ARBA" id="ARBA00005417"/>
    </source>
</evidence>
<dbReference type="InterPro" id="IPR003593">
    <property type="entry name" value="AAA+_ATPase"/>
</dbReference>
<reference evidence="9 10" key="1">
    <citation type="submission" date="2019-08" db="EMBL/GenBank/DDBJ databases">
        <authorList>
            <person name="Peeters C."/>
        </authorList>
    </citation>
    <scope>NUCLEOTIDE SEQUENCE [LARGE SCALE GENOMIC DNA]</scope>
    <source>
        <strain evidence="9 10">LMG 31118</strain>
    </source>
</reference>
<dbReference type="InterPro" id="IPR027417">
    <property type="entry name" value="P-loop_NTPase"/>
</dbReference>
<sequence>MTRPTATQRAHTDTFIAEAHEQASRVGPAPSTTMAALASSASSPASSSASSHNASPFLTLRDIGLSYGERAILRGVDLTVAPGELVSVLGPSGSGKSTLLRIAAGLLAPTQGTVSVDGASLTGPRPDVALAFQDPCLLPWLSVERNVAFGLTFARQPALSRDTRRARIDAALNEVGLAHAHHLHPRQLSGGMAQRVALARCLARQPRALLLDEPFGALDEVTRADMQRLLVTVVRDTGAATVLVTHDIDEALLVSDRIVLLGNQGRTLAQWQIEVPSPREAQVQALGALRIDILQALHLAMSRDATLTHTTR</sequence>
<proteinExistence type="inferred from homology"/>
<feature type="compositionally biased region" description="Low complexity" evidence="7">
    <location>
        <begin position="28"/>
        <end position="53"/>
    </location>
</feature>
<dbReference type="PANTHER" id="PTHR42788:SF19">
    <property type="entry name" value="ALIPHATIC SULFONATES IMPORT ATP-BINDING PROTEIN SSUB 2"/>
    <property type="match status" value="1"/>
</dbReference>
<name>A0A5E5AFE1_9BURK</name>
<dbReference type="InterPro" id="IPR003439">
    <property type="entry name" value="ABC_transporter-like_ATP-bd"/>
</dbReference>
<protein>
    <submittedName>
        <fullName evidence="9">ABC transporter ATP-binding protein</fullName>
    </submittedName>
</protein>
<dbReference type="PROSITE" id="PS00211">
    <property type="entry name" value="ABC_TRANSPORTER_1"/>
    <property type="match status" value="1"/>
</dbReference>
<keyword evidence="5" id="KW-0547">Nucleotide-binding</keyword>
<feature type="region of interest" description="Disordered" evidence="7">
    <location>
        <begin position="20"/>
        <end position="53"/>
    </location>
</feature>
<keyword evidence="4" id="KW-0472">Membrane</keyword>
<dbReference type="SMART" id="SM00382">
    <property type="entry name" value="AAA"/>
    <property type="match status" value="1"/>
</dbReference>
<evidence type="ECO:0000313" key="9">
    <source>
        <dbReference type="EMBL" id="VVE71203.1"/>
    </source>
</evidence>
<dbReference type="AlphaFoldDB" id="A0A5E5AFE1"/>
<accession>A0A5E5AFE1</accession>
<evidence type="ECO:0000256" key="5">
    <source>
        <dbReference type="ARBA" id="ARBA00022741"/>
    </source>
</evidence>
<keyword evidence="4" id="KW-0997">Cell inner membrane</keyword>
<dbReference type="GO" id="GO:0005524">
    <property type="term" value="F:ATP binding"/>
    <property type="evidence" value="ECO:0007669"/>
    <property type="project" value="UniProtKB-KW"/>
</dbReference>
<dbReference type="Pfam" id="PF00005">
    <property type="entry name" value="ABC_tran"/>
    <property type="match status" value="1"/>
</dbReference>
<dbReference type="EMBL" id="CABPSQ010000008">
    <property type="protein sequence ID" value="VVE71203.1"/>
    <property type="molecule type" value="Genomic_DNA"/>
</dbReference>
<evidence type="ECO:0000259" key="8">
    <source>
        <dbReference type="PROSITE" id="PS50893"/>
    </source>
</evidence>
<dbReference type="Proteomes" id="UP000414136">
    <property type="component" value="Unassembled WGS sequence"/>
</dbReference>
<organism evidence="9 10">
    <name type="scientific">Pandoraea captiosa</name>
    <dbReference type="NCBI Taxonomy" id="2508302"/>
    <lineage>
        <taxon>Bacteria</taxon>
        <taxon>Pseudomonadati</taxon>
        <taxon>Pseudomonadota</taxon>
        <taxon>Betaproteobacteria</taxon>
        <taxon>Burkholderiales</taxon>
        <taxon>Burkholderiaceae</taxon>
        <taxon>Pandoraea</taxon>
    </lineage>
</organism>
<dbReference type="InterPro" id="IPR017871">
    <property type="entry name" value="ABC_transporter-like_CS"/>
</dbReference>
<dbReference type="SUPFAM" id="SSF52540">
    <property type="entry name" value="P-loop containing nucleoside triphosphate hydrolases"/>
    <property type="match status" value="1"/>
</dbReference>
<gene>
    <name evidence="9" type="ORF">PCA31118_03776</name>
</gene>
<dbReference type="PROSITE" id="PS50893">
    <property type="entry name" value="ABC_TRANSPORTER_2"/>
    <property type="match status" value="1"/>
</dbReference>
<evidence type="ECO:0000313" key="10">
    <source>
        <dbReference type="Proteomes" id="UP000414136"/>
    </source>
</evidence>
<evidence type="ECO:0000256" key="4">
    <source>
        <dbReference type="ARBA" id="ARBA00022519"/>
    </source>
</evidence>
<dbReference type="RefSeq" id="WP_246190314.1">
    <property type="nucleotide sequence ID" value="NZ_CABPSQ010000008.1"/>
</dbReference>
<keyword evidence="2" id="KW-0813">Transport</keyword>
<evidence type="ECO:0000256" key="7">
    <source>
        <dbReference type="SAM" id="MobiDB-lite"/>
    </source>
</evidence>
<dbReference type="PANTHER" id="PTHR42788">
    <property type="entry name" value="TAURINE IMPORT ATP-BINDING PROTEIN-RELATED"/>
    <property type="match status" value="1"/>
</dbReference>
<comment type="similarity">
    <text evidence="1">Belongs to the ABC transporter superfamily.</text>
</comment>
<keyword evidence="6 9" id="KW-0067">ATP-binding</keyword>
<dbReference type="Gene3D" id="3.40.50.300">
    <property type="entry name" value="P-loop containing nucleotide triphosphate hydrolases"/>
    <property type="match status" value="1"/>
</dbReference>
<dbReference type="InterPro" id="IPR050166">
    <property type="entry name" value="ABC_transporter_ATP-bind"/>
</dbReference>
<evidence type="ECO:0000256" key="2">
    <source>
        <dbReference type="ARBA" id="ARBA00022448"/>
    </source>
</evidence>
<keyword evidence="10" id="KW-1185">Reference proteome</keyword>
<evidence type="ECO:0000256" key="6">
    <source>
        <dbReference type="ARBA" id="ARBA00022840"/>
    </source>
</evidence>